<evidence type="ECO:0000259" key="4">
    <source>
        <dbReference type="Pfam" id="PF22624"/>
    </source>
</evidence>
<comment type="similarity">
    <text evidence="1">Belongs to the P-Pant transferase superfamily. Gsp/Sfp/HetI/AcpT family.</text>
</comment>
<dbReference type="EMBL" id="JBHSAW010000025">
    <property type="protein sequence ID" value="MFC4097878.1"/>
    <property type="molecule type" value="Genomic_DNA"/>
</dbReference>
<feature type="domain" description="4'-phosphopantetheinyl transferase N-terminal" evidence="4">
    <location>
        <begin position="20"/>
        <end position="103"/>
    </location>
</feature>
<evidence type="ECO:0000256" key="2">
    <source>
        <dbReference type="ARBA" id="ARBA00022679"/>
    </source>
</evidence>
<dbReference type="InterPro" id="IPR008278">
    <property type="entry name" value="4-PPantetheinyl_Trfase_dom"/>
</dbReference>
<comment type="caution">
    <text evidence="5">The sequence shown here is derived from an EMBL/GenBank/DDBJ whole genome shotgun (WGS) entry which is preliminary data.</text>
</comment>
<gene>
    <name evidence="5" type="ORF">ACFOUT_18485</name>
</gene>
<dbReference type="PANTHER" id="PTHR12215:SF10">
    <property type="entry name" value="L-AMINOADIPATE-SEMIALDEHYDE DEHYDROGENASE-PHOSPHOPANTETHEINYL TRANSFERASE"/>
    <property type="match status" value="1"/>
</dbReference>
<dbReference type="RefSeq" id="WP_192462964.1">
    <property type="nucleotide sequence ID" value="NZ_JACYFJ010000005.1"/>
</dbReference>
<reference evidence="6" key="1">
    <citation type="journal article" date="2019" name="Int. J. Syst. Evol. Microbiol.">
        <title>The Global Catalogue of Microorganisms (GCM) 10K type strain sequencing project: providing services to taxonomists for standard genome sequencing and annotation.</title>
        <authorList>
            <consortium name="The Broad Institute Genomics Platform"/>
            <consortium name="The Broad Institute Genome Sequencing Center for Infectious Disease"/>
            <person name="Wu L."/>
            <person name="Ma J."/>
        </authorList>
    </citation>
    <scope>NUCLEOTIDE SEQUENCE [LARGE SCALE GENOMIC DNA]</scope>
    <source>
        <strain evidence="6">CECT 7477</strain>
    </source>
</reference>
<dbReference type="InterPro" id="IPR055066">
    <property type="entry name" value="AASDHPPT_N"/>
</dbReference>
<dbReference type="PANTHER" id="PTHR12215">
    <property type="entry name" value="PHOSPHOPANTETHEINE TRANSFERASE"/>
    <property type="match status" value="1"/>
</dbReference>
<dbReference type="Proteomes" id="UP001595814">
    <property type="component" value="Unassembled WGS sequence"/>
</dbReference>
<dbReference type="InterPro" id="IPR037143">
    <property type="entry name" value="4-PPantetheinyl_Trfase_dom_sf"/>
</dbReference>
<dbReference type="Pfam" id="PF22624">
    <property type="entry name" value="AASDHPPT_N"/>
    <property type="match status" value="1"/>
</dbReference>
<dbReference type="InterPro" id="IPR050559">
    <property type="entry name" value="P-Pant_transferase_sf"/>
</dbReference>
<dbReference type="SUPFAM" id="SSF56214">
    <property type="entry name" value="4'-phosphopantetheinyl transferase"/>
    <property type="match status" value="2"/>
</dbReference>
<evidence type="ECO:0000256" key="1">
    <source>
        <dbReference type="ARBA" id="ARBA00010990"/>
    </source>
</evidence>
<evidence type="ECO:0000313" key="5">
    <source>
        <dbReference type="EMBL" id="MFC4097878.1"/>
    </source>
</evidence>
<dbReference type="GO" id="GO:0016740">
    <property type="term" value="F:transferase activity"/>
    <property type="evidence" value="ECO:0007669"/>
    <property type="project" value="UniProtKB-KW"/>
</dbReference>
<dbReference type="Pfam" id="PF01648">
    <property type="entry name" value="ACPS"/>
    <property type="match status" value="1"/>
</dbReference>
<accession>A0ABV8JV55</accession>
<proteinExistence type="inferred from homology"/>
<keyword evidence="6" id="KW-1185">Reference proteome</keyword>
<organism evidence="5 6">
    <name type="scientific">Euzebyella saccharophila</name>
    <dbReference type="NCBI Taxonomy" id="679664"/>
    <lineage>
        <taxon>Bacteria</taxon>
        <taxon>Pseudomonadati</taxon>
        <taxon>Bacteroidota</taxon>
        <taxon>Flavobacteriia</taxon>
        <taxon>Flavobacteriales</taxon>
        <taxon>Flavobacteriaceae</taxon>
        <taxon>Euzebyella</taxon>
    </lineage>
</organism>
<protein>
    <submittedName>
        <fullName evidence="5">4'-phosphopantetheinyl transferase family protein</fullName>
    </submittedName>
</protein>
<keyword evidence="2 5" id="KW-0808">Transferase</keyword>
<name>A0ABV8JV55_9FLAO</name>
<evidence type="ECO:0000259" key="3">
    <source>
        <dbReference type="Pfam" id="PF01648"/>
    </source>
</evidence>
<feature type="domain" description="4'-phosphopantetheinyl transferase" evidence="3">
    <location>
        <begin position="110"/>
        <end position="214"/>
    </location>
</feature>
<evidence type="ECO:0000313" key="6">
    <source>
        <dbReference type="Proteomes" id="UP001595814"/>
    </source>
</evidence>
<dbReference type="Gene3D" id="3.90.470.20">
    <property type="entry name" value="4'-phosphopantetheinyl transferase domain"/>
    <property type="match status" value="2"/>
</dbReference>
<sequence length="233" mass="27005">MTLLSNSVDIWSIDTAKFPHDLTSYFQLLSQEEQLRSQRFKFEKDKRLNILARSGLRLLAGQYLNCTPVSIQMGYAAYDKPYFLDYPEFKFNISHSGEMVVLAFVIKLELGVDVEYIKTDFEVMEIADNFFASDEIENLKKIEKELQFEAFYRCWTRKEAFIKAKGSGLSFPLADFSVTIGEKAELLATRWDENEKNEWSLSSFMPKKDYVGALAVHVPVKTINYHEWKGLEA</sequence>